<dbReference type="PANTHER" id="PTHR46386:SF11">
    <property type="entry name" value="AUTOIMMUNE REGULATOR"/>
    <property type="match status" value="1"/>
</dbReference>
<dbReference type="PROSITE" id="PS51414">
    <property type="entry name" value="HSR"/>
    <property type="match status" value="1"/>
</dbReference>
<dbReference type="InterPro" id="IPR008087">
    <property type="entry name" value="AIRE"/>
</dbReference>
<gene>
    <name evidence="2" type="ORF">JD844_007090</name>
</gene>
<dbReference type="InterPro" id="IPR004865">
    <property type="entry name" value="HSR_dom"/>
</dbReference>
<organism evidence="2 3">
    <name type="scientific">Phrynosoma platyrhinos</name>
    <name type="common">Desert horned lizard</name>
    <dbReference type="NCBI Taxonomy" id="52577"/>
    <lineage>
        <taxon>Eukaryota</taxon>
        <taxon>Metazoa</taxon>
        <taxon>Chordata</taxon>
        <taxon>Craniata</taxon>
        <taxon>Vertebrata</taxon>
        <taxon>Euteleostomi</taxon>
        <taxon>Lepidosauria</taxon>
        <taxon>Squamata</taxon>
        <taxon>Bifurcata</taxon>
        <taxon>Unidentata</taxon>
        <taxon>Episquamata</taxon>
        <taxon>Toxicofera</taxon>
        <taxon>Iguania</taxon>
        <taxon>Phrynosomatidae</taxon>
        <taxon>Phrynosomatinae</taxon>
        <taxon>Phrynosoma</taxon>
    </lineage>
</organism>
<dbReference type="Pfam" id="PF03172">
    <property type="entry name" value="HSR"/>
    <property type="match status" value="1"/>
</dbReference>
<accession>A0ABQ7T2X7</accession>
<dbReference type="InterPro" id="IPR043563">
    <property type="entry name" value="Sp110/Sp140/Sp140L-like"/>
</dbReference>
<comment type="caution">
    <text evidence="2">The sequence shown here is derived from an EMBL/GenBank/DDBJ whole genome shotgun (WGS) entry which is preliminary data.</text>
</comment>
<protein>
    <recommendedName>
        <fullName evidence="1">HSR domain-containing protein</fullName>
    </recommendedName>
</protein>
<reference evidence="2 3" key="1">
    <citation type="journal article" date="2022" name="Gigascience">
        <title>A chromosome-level genome assembly and annotation of the desert horned lizard, Phrynosoma platyrhinos, provides insight into chromosomal rearrangements among reptiles.</title>
        <authorList>
            <person name="Koochekian N."/>
            <person name="Ascanio A."/>
            <person name="Farleigh K."/>
            <person name="Card D.C."/>
            <person name="Schield D.R."/>
            <person name="Castoe T.A."/>
            <person name="Jezkova T."/>
        </authorList>
    </citation>
    <scope>NUCLEOTIDE SEQUENCE [LARGE SCALE GENOMIC DNA]</scope>
    <source>
        <strain evidence="2">NK-2021</strain>
    </source>
</reference>
<dbReference type="PANTHER" id="PTHR46386">
    <property type="entry name" value="NUCLEAR BODY PROTEIN SP140"/>
    <property type="match status" value="1"/>
</dbReference>
<name>A0ABQ7T2X7_PHRPL</name>
<keyword evidence="3" id="KW-1185">Reference proteome</keyword>
<feature type="domain" description="HSR" evidence="1">
    <location>
        <begin position="8"/>
        <end position="126"/>
    </location>
</feature>
<evidence type="ECO:0000259" key="1">
    <source>
        <dbReference type="PROSITE" id="PS51414"/>
    </source>
</evidence>
<dbReference type="Proteomes" id="UP000826234">
    <property type="component" value="Unassembled WGS sequence"/>
</dbReference>
<dbReference type="EMBL" id="JAIPUX010001880">
    <property type="protein sequence ID" value="KAH0623901.1"/>
    <property type="molecule type" value="Genomic_DNA"/>
</dbReference>
<proteinExistence type="predicted"/>
<evidence type="ECO:0000313" key="2">
    <source>
        <dbReference type="EMBL" id="KAH0623901.1"/>
    </source>
</evidence>
<sequence length="347" mass="39797">MPAVGRERDEREYVRMFSSDRPLGEGDLRKLLKLYRTEISMAVDDVFPLLHGLADYDVVTEDMFKETLHLKEKEGCHKAFHAMLTWLLSQDSPSIQDFWRVLFKDYNMERYCKLQSIRSSFPKGDTKKCIKAGGELYASSKLGNLDEGNKVCEMKLSVKAKESQVPECNGHQKANLQDGCHTVPFKTGDSVPRQGAVYLQRTTEDGRRILIKEPVCTPLRQPLLPLSPVPVAGLPTLQCVGNEKQLVSSNCGIFHMLPWMSSVLQSFSYILFQWNPDLQILLWQFCNHQFRRRCKLNYTSTPNCEGQGRIEMPFFFSVIFQNTFDGILQWAFQNMSRPISDTQGLFS</sequence>
<dbReference type="PRINTS" id="PR01711">
    <property type="entry name" value="AIREGULATOR"/>
</dbReference>
<evidence type="ECO:0000313" key="3">
    <source>
        <dbReference type="Proteomes" id="UP000826234"/>
    </source>
</evidence>